<feature type="compositionally biased region" description="Polar residues" evidence="1">
    <location>
        <begin position="17"/>
        <end position="27"/>
    </location>
</feature>
<dbReference type="SMART" id="SM01265">
    <property type="entry name" value="Mab-21"/>
    <property type="match status" value="1"/>
</dbReference>
<organism evidence="3 4">
    <name type="scientific">Amphibalanus amphitrite</name>
    <name type="common">Striped barnacle</name>
    <name type="synonym">Balanus amphitrite</name>
    <dbReference type="NCBI Taxonomy" id="1232801"/>
    <lineage>
        <taxon>Eukaryota</taxon>
        <taxon>Metazoa</taxon>
        <taxon>Ecdysozoa</taxon>
        <taxon>Arthropoda</taxon>
        <taxon>Crustacea</taxon>
        <taxon>Multicrustacea</taxon>
        <taxon>Cirripedia</taxon>
        <taxon>Thoracica</taxon>
        <taxon>Thoracicalcarea</taxon>
        <taxon>Balanomorpha</taxon>
        <taxon>Balanoidea</taxon>
        <taxon>Balanidae</taxon>
        <taxon>Amphibalaninae</taxon>
        <taxon>Amphibalanus</taxon>
    </lineage>
</organism>
<dbReference type="Gene3D" id="1.10.1410.40">
    <property type="match status" value="1"/>
</dbReference>
<dbReference type="AlphaFoldDB" id="A0A6A4VS59"/>
<dbReference type="PANTHER" id="PTHR10656:SF69">
    <property type="entry name" value="MAB-21-LIKE HHH_H2TH-LIKE DOMAIN-CONTAINING PROTEIN"/>
    <property type="match status" value="1"/>
</dbReference>
<feature type="region of interest" description="Disordered" evidence="1">
    <location>
        <begin position="942"/>
        <end position="1016"/>
    </location>
</feature>
<dbReference type="OrthoDB" id="6350060at2759"/>
<dbReference type="Pfam" id="PF20266">
    <property type="entry name" value="Mab-21_C"/>
    <property type="match status" value="1"/>
</dbReference>
<dbReference type="Proteomes" id="UP000440578">
    <property type="component" value="Unassembled WGS sequence"/>
</dbReference>
<comment type="caution">
    <text evidence="3">The sequence shown here is derived from an EMBL/GenBank/DDBJ whole genome shotgun (WGS) entry which is preliminary data.</text>
</comment>
<sequence length="1016" mass="113214">MGVGCSRCCSDSRHSSLAPSTIPSQRPSGNGSAGSGASSYEQEREEALRLLRDEFKRRPTVFLISQILMSVQFFKNFNRDKLRILQLKEEKEEELNRALQKDKKSAAYLGSPYEVIGEVMAYCRRDGDEPCLGHDLEYLIMHDSIAVRTPSDELSPEEEARTYQFIMQRCRSEGYTRLRQTGRIPAPTIHRSRRSDIKSREWSHQSPLKESETEPGAKDRTSSGSAASPERTPDAEAAPPAKERQGAAVEKSGANATPVGSPSGSTDREGKAKSAAGAAKEAALGDRRRSRGADSSGDDSEGTSSSSLASAAGKRQFQPGMSPYQQFVGPYPMASPPVGWSPEQMMLGSQQPYMPGVPLANQNPAVGFGMPGMPGQPVPPGYLGAGHPYMHPAPMSTGHHLNTISEGRANTKPRRAGAEAKRHTSDVSSSHLMPPSQHHGRRKSRSKSNASLLAPVDSRRQSTSSSTSRLSFLDSTTTDEEGDTPGLVPHHCFRKLKMRVDTGDDDDEDVWHEPHYVTHRFLSSERFLGVFADRFGELVQLMARDAWLQHGGRGLLNGAVVQCREVLPSGLRTTARITATLQVSSWPSEHAFEWALRKRTELIDARNQWRFVWPPQRVVQNVLQEVGCNLVPLASQKGRAAELEWEIAFQQAEIKLISSLGLVHVHCWAAAKLFFTHFLSEFGCLQERHIRHLMFWQFENNFRDWRLEGLGATFVGLLSALKESVRERRLEHYFIRKRNLLQNESTGDLVSAQEKIQRVMENLLPNIIILMSRLQIRNKAFPTLDWQNLYDTLRMSTTDIMKKLIPELSISPDGELPRVEMVLSLFIRHFNAMAERLIEHESIYTALAYIDHSPEPMASGSGRASQDHSNWTVGPEKGPAARRDFNREAATATAGDMAEWQAQGGVRPETEGGDQAERTGSGSLFDGPALFGEMRVNPAFVEDQPKADEDGAESDDAEVSRSGLRTSRGEADWERGPGRKSARSRRRQEQERVTRQQRSGDRRRGRGRRRRRGGGR</sequence>
<evidence type="ECO:0000313" key="3">
    <source>
        <dbReference type="EMBL" id="KAF0292101.1"/>
    </source>
</evidence>
<feature type="region of interest" description="Disordered" evidence="1">
    <location>
        <begin position="176"/>
        <end position="323"/>
    </location>
</feature>
<feature type="compositionally biased region" description="Low complexity" evidence="1">
    <location>
        <begin position="273"/>
        <end position="282"/>
    </location>
</feature>
<feature type="compositionally biased region" description="Polar residues" evidence="1">
    <location>
        <begin position="254"/>
        <end position="265"/>
    </location>
</feature>
<dbReference type="InterPro" id="IPR046906">
    <property type="entry name" value="Mab-21_HhH/H2TH-like"/>
</dbReference>
<keyword evidence="4" id="KW-1185">Reference proteome</keyword>
<feature type="compositionally biased region" description="Basic and acidic residues" evidence="1">
    <location>
        <begin position="416"/>
        <end position="425"/>
    </location>
</feature>
<feature type="region of interest" description="Disordered" evidence="1">
    <location>
        <begin position="856"/>
        <end position="930"/>
    </location>
</feature>
<dbReference type="EMBL" id="VIIS01001838">
    <property type="protein sequence ID" value="KAF0292101.1"/>
    <property type="molecule type" value="Genomic_DNA"/>
</dbReference>
<feature type="region of interest" description="Disordered" evidence="1">
    <location>
        <begin position="1"/>
        <end position="40"/>
    </location>
</feature>
<dbReference type="InterPro" id="IPR024810">
    <property type="entry name" value="MAB21L/cGLR"/>
</dbReference>
<name>A0A6A4VS59_AMPAM</name>
<feature type="compositionally biased region" description="Basic and acidic residues" evidence="1">
    <location>
        <begin position="194"/>
        <end position="221"/>
    </location>
</feature>
<feature type="compositionally biased region" description="Basic and acidic residues" evidence="1">
    <location>
        <begin position="987"/>
        <end position="1002"/>
    </location>
</feature>
<feature type="compositionally biased region" description="Low complexity" evidence="1">
    <location>
        <begin position="302"/>
        <end position="313"/>
    </location>
</feature>
<reference evidence="3 4" key="1">
    <citation type="submission" date="2019-07" db="EMBL/GenBank/DDBJ databases">
        <title>Draft genome assembly of a fouling barnacle, Amphibalanus amphitrite (Darwin, 1854): The first reference genome for Thecostraca.</title>
        <authorList>
            <person name="Kim W."/>
        </authorList>
    </citation>
    <scope>NUCLEOTIDE SEQUENCE [LARGE SCALE GENOMIC DNA]</scope>
    <source>
        <strain evidence="3">SNU_AA5</strain>
        <tissue evidence="3">Soma without cirri and trophi</tissue>
    </source>
</reference>
<feature type="compositionally biased region" description="Basic and acidic residues" evidence="1">
    <location>
        <begin position="967"/>
        <end position="977"/>
    </location>
</feature>
<dbReference type="PANTHER" id="PTHR10656">
    <property type="entry name" value="CELL FATE DETERMINING PROTEIN MAB21-RELATED"/>
    <property type="match status" value="1"/>
</dbReference>
<gene>
    <name evidence="3" type="primary">MAB21L3_0</name>
    <name evidence="3" type="ORF">FJT64_009863</name>
</gene>
<accession>A0A6A4VS59</accession>
<feature type="domain" description="Mab-21-like HhH/H2TH-like" evidence="2">
    <location>
        <begin position="685"/>
        <end position="757"/>
    </location>
</feature>
<proteinExistence type="predicted"/>
<feature type="region of interest" description="Disordered" evidence="1">
    <location>
        <begin position="393"/>
        <end position="486"/>
    </location>
</feature>
<evidence type="ECO:0000256" key="1">
    <source>
        <dbReference type="SAM" id="MobiDB-lite"/>
    </source>
</evidence>
<feature type="compositionally biased region" description="Basic residues" evidence="1">
    <location>
        <begin position="1003"/>
        <end position="1016"/>
    </location>
</feature>
<evidence type="ECO:0000259" key="2">
    <source>
        <dbReference type="Pfam" id="PF20266"/>
    </source>
</evidence>
<feature type="compositionally biased region" description="Low complexity" evidence="1">
    <location>
        <begin position="461"/>
        <end position="476"/>
    </location>
</feature>
<feature type="compositionally biased region" description="Polar residues" evidence="1">
    <location>
        <begin position="862"/>
        <end position="872"/>
    </location>
</feature>
<evidence type="ECO:0000313" key="4">
    <source>
        <dbReference type="Proteomes" id="UP000440578"/>
    </source>
</evidence>
<protein>
    <submittedName>
        <fullName evidence="3">Protein mab-21-like 3</fullName>
    </submittedName>
</protein>